<organism evidence="2 3">
    <name type="scientific">Pseudopithomyces chartarum</name>
    <dbReference type="NCBI Taxonomy" id="1892770"/>
    <lineage>
        <taxon>Eukaryota</taxon>
        <taxon>Fungi</taxon>
        <taxon>Dikarya</taxon>
        <taxon>Ascomycota</taxon>
        <taxon>Pezizomycotina</taxon>
        <taxon>Dothideomycetes</taxon>
        <taxon>Pleosporomycetidae</taxon>
        <taxon>Pleosporales</taxon>
        <taxon>Massarineae</taxon>
        <taxon>Didymosphaeriaceae</taxon>
        <taxon>Pseudopithomyces</taxon>
    </lineage>
</organism>
<name>A0AAN6LQN1_9PLEO</name>
<feature type="compositionally biased region" description="Basic residues" evidence="1">
    <location>
        <begin position="1"/>
        <end position="12"/>
    </location>
</feature>
<reference evidence="2 3" key="1">
    <citation type="submission" date="2021-02" db="EMBL/GenBank/DDBJ databases">
        <title>Genome assembly of Pseudopithomyces chartarum.</title>
        <authorList>
            <person name="Jauregui R."/>
            <person name="Singh J."/>
            <person name="Voisey C."/>
        </authorList>
    </citation>
    <scope>NUCLEOTIDE SEQUENCE [LARGE SCALE GENOMIC DNA]</scope>
    <source>
        <strain evidence="2 3">AGR01</strain>
    </source>
</reference>
<accession>A0AAN6LQN1</accession>
<evidence type="ECO:0000313" key="3">
    <source>
        <dbReference type="Proteomes" id="UP001280581"/>
    </source>
</evidence>
<comment type="caution">
    <text evidence="2">The sequence shown here is derived from an EMBL/GenBank/DDBJ whole genome shotgun (WGS) entry which is preliminary data.</text>
</comment>
<evidence type="ECO:0000256" key="1">
    <source>
        <dbReference type="SAM" id="MobiDB-lite"/>
    </source>
</evidence>
<sequence>MKHPPSYHKTRSQTRATVPQHLPNDLSPPGKTSHSKKRLPPPYVPYLRSESPQRLPSHPPHPTMIFPTTTIVPTTSSLPTSLTHLTHHPNNAHLLPPRKSPSIPLTFLHHPT</sequence>
<keyword evidence="3" id="KW-1185">Reference proteome</keyword>
<dbReference type="EMBL" id="WVTA01000018">
    <property type="protein sequence ID" value="KAK3197477.1"/>
    <property type="molecule type" value="Genomic_DNA"/>
</dbReference>
<gene>
    <name evidence="2" type="ORF">GRF29_216g383073</name>
</gene>
<proteinExistence type="predicted"/>
<evidence type="ECO:0000313" key="2">
    <source>
        <dbReference type="EMBL" id="KAK3197477.1"/>
    </source>
</evidence>
<dbReference type="AlphaFoldDB" id="A0AAN6LQN1"/>
<feature type="region of interest" description="Disordered" evidence="1">
    <location>
        <begin position="89"/>
        <end position="112"/>
    </location>
</feature>
<feature type="region of interest" description="Disordered" evidence="1">
    <location>
        <begin position="1"/>
        <end position="65"/>
    </location>
</feature>
<dbReference type="Proteomes" id="UP001280581">
    <property type="component" value="Unassembled WGS sequence"/>
</dbReference>
<protein>
    <submittedName>
        <fullName evidence="2">Uncharacterized protein</fullName>
    </submittedName>
</protein>